<evidence type="ECO:0000256" key="2">
    <source>
        <dbReference type="ARBA" id="ARBA00022475"/>
    </source>
</evidence>
<keyword evidence="4" id="KW-0997">Cell inner membrane</keyword>
<keyword evidence="2" id="KW-1003">Cell membrane</keyword>
<evidence type="ECO:0000256" key="11">
    <source>
        <dbReference type="SAM" id="Phobius"/>
    </source>
</evidence>
<keyword evidence="5" id="KW-0441">Lipid A biosynthesis</keyword>
<feature type="transmembrane region" description="Helical" evidence="11">
    <location>
        <begin position="214"/>
        <end position="237"/>
    </location>
</feature>
<organism evidence="13 14">
    <name type="scientific">Pseudorhodoferax soli</name>
    <dbReference type="NCBI Taxonomy" id="545864"/>
    <lineage>
        <taxon>Bacteria</taxon>
        <taxon>Pseudomonadati</taxon>
        <taxon>Pseudomonadota</taxon>
        <taxon>Betaproteobacteria</taxon>
        <taxon>Burkholderiales</taxon>
        <taxon>Comamonadaceae</taxon>
    </lineage>
</organism>
<dbReference type="GO" id="GO:0009245">
    <property type="term" value="P:lipid A biosynthetic process"/>
    <property type="evidence" value="ECO:0007669"/>
    <property type="project" value="UniProtKB-KW"/>
</dbReference>
<evidence type="ECO:0000256" key="9">
    <source>
        <dbReference type="ARBA" id="ARBA00023098"/>
    </source>
</evidence>
<dbReference type="PANTHER" id="PTHR30561:SF9">
    <property type="entry name" value="4-AMINO-4-DEOXY-L-ARABINOSE-PHOSPHOUNDECAPRENOL FLIPPASE SUBUNIT ARNF-RELATED"/>
    <property type="match status" value="1"/>
</dbReference>
<keyword evidence="7" id="KW-0448">Lipopolysaccharide biosynthesis</keyword>
<dbReference type="PANTHER" id="PTHR30561">
    <property type="entry name" value="SMR FAMILY PROTON-DEPENDENT DRUG EFFLUX TRANSPORTER SUGE"/>
    <property type="match status" value="1"/>
</dbReference>
<comment type="subcellular location">
    <subcellularLocation>
        <location evidence="1">Cell membrane</location>
        <topology evidence="1">Multi-pass membrane protein</topology>
    </subcellularLocation>
</comment>
<evidence type="ECO:0000256" key="1">
    <source>
        <dbReference type="ARBA" id="ARBA00004651"/>
    </source>
</evidence>
<feature type="transmembrane region" description="Helical" evidence="11">
    <location>
        <begin position="63"/>
        <end position="81"/>
    </location>
</feature>
<dbReference type="InterPro" id="IPR000620">
    <property type="entry name" value="EamA_dom"/>
</dbReference>
<feature type="domain" description="EamA" evidence="12">
    <location>
        <begin position="6"/>
        <end position="136"/>
    </location>
</feature>
<sequence>MSVLSLSMVVLAALIHATWNLLAKRAAHAGTAFVAASTLVACSAYLPWVLWHLTHGGMPLNGPVMACIVASGLLHLVYSMCLQKGYRVADLSVVYPVARATGPLLSSIGAFVLLGEAPSAHGLLGLAAIVLGIGLICTDGRLAMFRQPRALAGVRWGGATGALIAGYTVVDAYGVKVLGVGPVVLDWCSNLVRLCVLAPWMLRNRGPALAAMRGHWWLAVAVGLLSPLSYILVLAALEMGAPLSVVAPTREMSMMVGALFGLLILRERVGPGRAAGCVLVVLGVLLLSGAW</sequence>
<evidence type="ECO:0000256" key="6">
    <source>
        <dbReference type="ARBA" id="ARBA00022692"/>
    </source>
</evidence>
<protein>
    <submittedName>
        <fullName evidence="13">EamA-like transporter family protein</fullName>
    </submittedName>
</protein>
<dbReference type="Pfam" id="PF00892">
    <property type="entry name" value="EamA"/>
    <property type="match status" value="2"/>
</dbReference>
<keyword evidence="9" id="KW-0443">Lipid metabolism</keyword>
<keyword evidence="8 11" id="KW-1133">Transmembrane helix</keyword>
<feature type="transmembrane region" description="Helical" evidence="11">
    <location>
        <begin position="182"/>
        <end position="202"/>
    </location>
</feature>
<feature type="transmembrane region" description="Helical" evidence="11">
    <location>
        <begin position="243"/>
        <end position="265"/>
    </location>
</feature>
<dbReference type="InterPro" id="IPR000390">
    <property type="entry name" value="Small_drug/metabolite_transptr"/>
</dbReference>
<evidence type="ECO:0000256" key="8">
    <source>
        <dbReference type="ARBA" id="ARBA00022989"/>
    </source>
</evidence>
<dbReference type="SUPFAM" id="SSF103481">
    <property type="entry name" value="Multidrug resistance efflux transporter EmrE"/>
    <property type="match status" value="2"/>
</dbReference>
<evidence type="ECO:0000313" key="13">
    <source>
        <dbReference type="EMBL" id="RCW72791.1"/>
    </source>
</evidence>
<name>A0A368XXS5_9BURK</name>
<dbReference type="RefSeq" id="WP_114468188.1">
    <property type="nucleotide sequence ID" value="NZ_QPJK01000003.1"/>
</dbReference>
<dbReference type="GO" id="GO:0009103">
    <property type="term" value="P:lipopolysaccharide biosynthetic process"/>
    <property type="evidence" value="ECO:0007669"/>
    <property type="project" value="UniProtKB-KW"/>
</dbReference>
<feature type="transmembrane region" description="Helical" evidence="11">
    <location>
        <begin position="150"/>
        <end position="170"/>
    </location>
</feature>
<keyword evidence="10 11" id="KW-0472">Membrane</keyword>
<gene>
    <name evidence="13" type="ORF">DES41_103398</name>
</gene>
<dbReference type="OrthoDB" id="9783707at2"/>
<evidence type="ECO:0000313" key="14">
    <source>
        <dbReference type="Proteomes" id="UP000252884"/>
    </source>
</evidence>
<feature type="domain" description="EamA" evidence="12">
    <location>
        <begin position="161"/>
        <end position="288"/>
    </location>
</feature>
<dbReference type="GO" id="GO:0022857">
    <property type="term" value="F:transmembrane transporter activity"/>
    <property type="evidence" value="ECO:0007669"/>
    <property type="project" value="InterPro"/>
</dbReference>
<evidence type="ECO:0000256" key="10">
    <source>
        <dbReference type="ARBA" id="ARBA00023136"/>
    </source>
</evidence>
<feature type="transmembrane region" description="Helical" evidence="11">
    <location>
        <begin position="93"/>
        <end position="114"/>
    </location>
</feature>
<evidence type="ECO:0000256" key="5">
    <source>
        <dbReference type="ARBA" id="ARBA00022556"/>
    </source>
</evidence>
<dbReference type="Proteomes" id="UP000252884">
    <property type="component" value="Unassembled WGS sequence"/>
</dbReference>
<proteinExistence type="predicted"/>
<dbReference type="InterPro" id="IPR037185">
    <property type="entry name" value="EmrE-like"/>
</dbReference>
<evidence type="ECO:0000259" key="12">
    <source>
        <dbReference type="Pfam" id="PF00892"/>
    </source>
</evidence>
<accession>A0A368XXS5</accession>
<feature type="transmembrane region" description="Helical" evidence="11">
    <location>
        <begin position="30"/>
        <end position="51"/>
    </location>
</feature>
<evidence type="ECO:0000256" key="7">
    <source>
        <dbReference type="ARBA" id="ARBA00022985"/>
    </source>
</evidence>
<dbReference type="EMBL" id="QPJK01000003">
    <property type="protein sequence ID" value="RCW72791.1"/>
    <property type="molecule type" value="Genomic_DNA"/>
</dbReference>
<dbReference type="GO" id="GO:0005886">
    <property type="term" value="C:plasma membrane"/>
    <property type="evidence" value="ECO:0007669"/>
    <property type="project" value="UniProtKB-SubCell"/>
</dbReference>
<dbReference type="Gene3D" id="1.10.3730.20">
    <property type="match status" value="2"/>
</dbReference>
<dbReference type="AlphaFoldDB" id="A0A368XXS5"/>
<keyword evidence="14" id="KW-1185">Reference proteome</keyword>
<feature type="transmembrane region" description="Helical" evidence="11">
    <location>
        <begin position="6"/>
        <end position="23"/>
    </location>
</feature>
<keyword evidence="6 11" id="KW-0812">Transmembrane</keyword>
<evidence type="ECO:0000256" key="3">
    <source>
        <dbReference type="ARBA" id="ARBA00022516"/>
    </source>
</evidence>
<feature type="transmembrane region" description="Helical" evidence="11">
    <location>
        <begin position="272"/>
        <end position="290"/>
    </location>
</feature>
<keyword evidence="3" id="KW-0444">Lipid biosynthesis</keyword>
<comment type="caution">
    <text evidence="13">The sequence shown here is derived from an EMBL/GenBank/DDBJ whole genome shotgun (WGS) entry which is preliminary data.</text>
</comment>
<reference evidence="13 14" key="1">
    <citation type="submission" date="2018-07" db="EMBL/GenBank/DDBJ databases">
        <title>Genomic Encyclopedia of Type Strains, Phase IV (KMG-IV): sequencing the most valuable type-strain genomes for metagenomic binning, comparative biology and taxonomic classification.</title>
        <authorList>
            <person name="Goeker M."/>
        </authorList>
    </citation>
    <scope>NUCLEOTIDE SEQUENCE [LARGE SCALE GENOMIC DNA]</scope>
    <source>
        <strain evidence="13 14">DSM 21634</strain>
    </source>
</reference>
<feature type="transmembrane region" description="Helical" evidence="11">
    <location>
        <begin position="120"/>
        <end position="138"/>
    </location>
</feature>
<evidence type="ECO:0000256" key="4">
    <source>
        <dbReference type="ARBA" id="ARBA00022519"/>
    </source>
</evidence>